<evidence type="ECO:0000313" key="8">
    <source>
        <dbReference type="EMBL" id="EPX64203.1"/>
    </source>
</evidence>
<protein>
    <recommendedName>
        <fullName evidence="1">non-specific serine/threonine protein kinase</fullName>
        <ecNumber evidence="1">2.7.11.1</ecNumber>
    </recommendedName>
</protein>
<keyword evidence="4" id="KW-0418">Kinase</keyword>
<keyword evidence="9" id="KW-1185">Reference proteome</keyword>
<dbReference type="InterPro" id="IPR000719">
    <property type="entry name" value="Prot_kinase_dom"/>
</dbReference>
<dbReference type="PANTHER" id="PTHR43671">
    <property type="entry name" value="SERINE/THREONINE-PROTEIN KINASE NEK"/>
    <property type="match status" value="1"/>
</dbReference>
<dbReference type="Pfam" id="PF00069">
    <property type="entry name" value="Pkinase"/>
    <property type="match status" value="1"/>
</dbReference>
<dbReference type="Proteomes" id="UP000011682">
    <property type="component" value="Unassembled WGS sequence"/>
</dbReference>
<dbReference type="AlphaFoldDB" id="S9R5G9"/>
<feature type="domain" description="Protein kinase" evidence="7">
    <location>
        <begin position="1"/>
        <end position="267"/>
    </location>
</feature>
<dbReference type="InterPro" id="IPR019734">
    <property type="entry name" value="TPR_rpt"/>
</dbReference>
<dbReference type="InterPro" id="IPR050660">
    <property type="entry name" value="NEK_Ser/Thr_kinase"/>
</dbReference>
<keyword evidence="6" id="KW-0175">Coiled coil</keyword>
<dbReference type="CDD" id="cd14014">
    <property type="entry name" value="STKc_PknB_like"/>
    <property type="match status" value="1"/>
</dbReference>
<accession>S9R5G9</accession>
<dbReference type="SMART" id="SM00028">
    <property type="entry name" value="TPR"/>
    <property type="match status" value="3"/>
</dbReference>
<dbReference type="PROSITE" id="PS00108">
    <property type="entry name" value="PROTEIN_KINASE_ST"/>
    <property type="match status" value="1"/>
</dbReference>
<sequence>MGQVFSALHHRMDQKVALKLLSPEASKDRQLVARFLQEARALAQLQHPGVVRLFSCDQLDDGTVYLAMELLEGFSLREWMRHRPGPAPLDASLAFCRQIADAMVDVHARGIVHRDLKPENVFLCRDESLAFGYRTKLLDFGIAKVPPATNGACFDTQVQTVAPIFIGTATYMAPEQCRNAAEVDGRADVYALGVLLFELLAGRPPFVSNETIEVISMHRYVVPPSLQDFAPMLPGVLSAFVASMLAKDPAQRPTMLRCRDMLGRAWEMERDECPVPGLAPFTEEQAELFFGRKEDLDELLALLEQARTAERRWVQLEGPSGVGKSSLVQAGLLPRLKEVPLQEERRWRVASMRSSYEPLRGLALALVSAYAGTGFDQTPENVERVLRTGPDALRALVMAHTPPGCCFLLILEQMEELFTLGAEDCHQLDVLVSTALAAPESPLRLLTTLRSDFIHRVEQLPSLACQLNKAARYHLRTMDEEALTQVIQGMAQRAGLRLSEGLPERMVRDTRNDGSQLSLLGHTLRGLWSSRSGPLLTHEHYAQLGGVGGALARQAEQLLDGLGDEGRERAKWLLLELVQVGRGVPDTRRPRSRREILTAAGDDELAEQVLMRLSGMRTNSSEKAQQNLRLVVLSAGPDPAQQRIDLVHETLLQKVPSIAGWIESERALLERYADLEVAAHAWEQAGCPSDGLPLGSLLAHYRGHIGSARQRSPASRMMSHRAVRFLDAAQRLDRRRTWFKRALALASMAAVAAITFSAARATRALQQAEKERQRAEERLQQVIDDKEQFFSSADWQLSRILYTLPIRQSTQLSHDKTLTSLTEQEREKPSVRKTIIKTRHRRGDLAYWDDSLTRADAFFRDGLKEIRKGLARQPEDEGLMFQLGLNHSKRGKVALARGRWEEARGYFDEAISLFERPSRANEKNSDLRDYRRTLATSYSELADLELALGRMDAAASQYDHSITLFEQNIGKPDDDYDVSLLADVLCSRGETARRLGDLKAAEGYLIKALGLGRELIDHNPGDGLFMWTLARVLVELAELETARTQWGTASRYYDEAQVLGWTLLKGEKENKRYALAMLHALSGDETLARVLGNHDRTRWLHTERCKIVSAFVGSDSEDVRFQALNCPLSEGPEK</sequence>
<evidence type="ECO:0000256" key="4">
    <source>
        <dbReference type="ARBA" id="ARBA00022777"/>
    </source>
</evidence>
<proteinExistence type="predicted"/>
<feature type="coiled-coil region" evidence="6">
    <location>
        <begin position="758"/>
        <end position="785"/>
    </location>
</feature>
<gene>
    <name evidence="8" type="ORF">D187_005337</name>
</gene>
<dbReference type="Gene3D" id="3.30.200.20">
    <property type="entry name" value="Phosphorylase Kinase, domain 1"/>
    <property type="match status" value="1"/>
</dbReference>
<evidence type="ECO:0000256" key="1">
    <source>
        <dbReference type="ARBA" id="ARBA00012513"/>
    </source>
</evidence>
<evidence type="ECO:0000259" key="7">
    <source>
        <dbReference type="PROSITE" id="PS50011"/>
    </source>
</evidence>
<dbReference type="Gene3D" id="3.40.50.300">
    <property type="entry name" value="P-loop containing nucleotide triphosphate hydrolases"/>
    <property type="match status" value="1"/>
</dbReference>
<dbReference type="InterPro" id="IPR011990">
    <property type="entry name" value="TPR-like_helical_dom_sf"/>
</dbReference>
<evidence type="ECO:0000256" key="6">
    <source>
        <dbReference type="SAM" id="Coils"/>
    </source>
</evidence>
<keyword evidence="3" id="KW-0547">Nucleotide-binding</keyword>
<dbReference type="GO" id="GO:0004674">
    <property type="term" value="F:protein serine/threonine kinase activity"/>
    <property type="evidence" value="ECO:0007669"/>
    <property type="project" value="UniProtKB-EC"/>
</dbReference>
<keyword evidence="5" id="KW-0067">ATP-binding</keyword>
<reference evidence="8" key="1">
    <citation type="submission" date="2013-05" db="EMBL/GenBank/DDBJ databases">
        <title>Genome assembly of Cystobacter fuscus DSM 2262.</title>
        <authorList>
            <person name="Sharma G."/>
            <person name="Khatri I."/>
            <person name="Kaur C."/>
            <person name="Mayilraj S."/>
            <person name="Subramanian S."/>
        </authorList>
    </citation>
    <scope>NUCLEOTIDE SEQUENCE [LARGE SCALE GENOMIC DNA]</scope>
    <source>
        <strain evidence="8">DSM 2262</strain>
    </source>
</reference>
<dbReference type="InterPro" id="IPR008271">
    <property type="entry name" value="Ser/Thr_kinase_AS"/>
</dbReference>
<evidence type="ECO:0000256" key="5">
    <source>
        <dbReference type="ARBA" id="ARBA00022840"/>
    </source>
</evidence>
<dbReference type="InterPro" id="IPR027417">
    <property type="entry name" value="P-loop_NTPase"/>
</dbReference>
<dbReference type="InterPro" id="IPR011009">
    <property type="entry name" value="Kinase-like_dom_sf"/>
</dbReference>
<name>S9R5G9_CYSF2</name>
<dbReference type="Gene3D" id="1.25.40.10">
    <property type="entry name" value="Tetratricopeptide repeat domain"/>
    <property type="match status" value="1"/>
</dbReference>
<dbReference type="Gene3D" id="1.10.510.10">
    <property type="entry name" value="Transferase(Phosphotransferase) domain 1"/>
    <property type="match status" value="1"/>
</dbReference>
<evidence type="ECO:0000256" key="3">
    <source>
        <dbReference type="ARBA" id="ARBA00022741"/>
    </source>
</evidence>
<dbReference type="EC" id="2.7.11.1" evidence="1"/>
<dbReference type="SUPFAM" id="SSF48452">
    <property type="entry name" value="TPR-like"/>
    <property type="match status" value="1"/>
</dbReference>
<dbReference type="EMBL" id="ANAH02000004">
    <property type="protein sequence ID" value="EPX64203.1"/>
    <property type="molecule type" value="Genomic_DNA"/>
</dbReference>
<dbReference type="SUPFAM" id="SSF52540">
    <property type="entry name" value="P-loop containing nucleoside triphosphate hydrolases"/>
    <property type="match status" value="1"/>
</dbReference>
<dbReference type="Pfam" id="PF20703">
    <property type="entry name" value="nSTAND1"/>
    <property type="match status" value="1"/>
</dbReference>
<evidence type="ECO:0000256" key="2">
    <source>
        <dbReference type="ARBA" id="ARBA00022679"/>
    </source>
</evidence>
<dbReference type="InterPro" id="IPR049052">
    <property type="entry name" value="nSTAND1"/>
</dbReference>
<dbReference type="GO" id="GO:0005524">
    <property type="term" value="F:ATP binding"/>
    <property type="evidence" value="ECO:0007669"/>
    <property type="project" value="UniProtKB-KW"/>
</dbReference>
<evidence type="ECO:0000313" key="9">
    <source>
        <dbReference type="Proteomes" id="UP000011682"/>
    </source>
</evidence>
<dbReference type="PANTHER" id="PTHR43671:SF13">
    <property type="entry name" value="SERINE_THREONINE-PROTEIN KINASE NEK2"/>
    <property type="match status" value="1"/>
</dbReference>
<dbReference type="SMART" id="SM00220">
    <property type="entry name" value="S_TKc"/>
    <property type="match status" value="1"/>
</dbReference>
<dbReference type="PROSITE" id="PS50011">
    <property type="entry name" value="PROTEIN_KINASE_DOM"/>
    <property type="match status" value="1"/>
</dbReference>
<comment type="caution">
    <text evidence="8">The sequence shown here is derived from an EMBL/GenBank/DDBJ whole genome shotgun (WGS) entry which is preliminary data.</text>
</comment>
<dbReference type="eggNOG" id="COG0515">
    <property type="taxonomic scope" value="Bacteria"/>
</dbReference>
<keyword evidence="2" id="KW-0808">Transferase</keyword>
<dbReference type="SUPFAM" id="SSF56112">
    <property type="entry name" value="Protein kinase-like (PK-like)"/>
    <property type="match status" value="1"/>
</dbReference>
<organism evidence="8 9">
    <name type="scientific">Cystobacter fuscus (strain ATCC 25194 / DSM 2262 / NBRC 100088 / M29)</name>
    <dbReference type="NCBI Taxonomy" id="1242864"/>
    <lineage>
        <taxon>Bacteria</taxon>
        <taxon>Pseudomonadati</taxon>
        <taxon>Myxococcota</taxon>
        <taxon>Myxococcia</taxon>
        <taxon>Myxococcales</taxon>
        <taxon>Cystobacterineae</taxon>
        <taxon>Archangiaceae</taxon>
        <taxon>Cystobacter</taxon>
    </lineage>
</organism>